<organism evidence="3 4">
    <name type="scientific">Cryobacterium lactosi</name>
    <dbReference type="NCBI Taxonomy" id="1259202"/>
    <lineage>
        <taxon>Bacteria</taxon>
        <taxon>Bacillati</taxon>
        <taxon>Actinomycetota</taxon>
        <taxon>Actinomycetes</taxon>
        <taxon>Micrococcales</taxon>
        <taxon>Microbacteriaceae</taxon>
        <taxon>Cryobacterium</taxon>
    </lineage>
</organism>
<feature type="signal peptide" evidence="2">
    <location>
        <begin position="1"/>
        <end position="32"/>
    </location>
</feature>
<evidence type="ECO:0000256" key="1">
    <source>
        <dbReference type="SAM" id="MobiDB-lite"/>
    </source>
</evidence>
<evidence type="ECO:0000256" key="2">
    <source>
        <dbReference type="SAM" id="SignalP"/>
    </source>
</evidence>
<dbReference type="EMBL" id="SOHM01000008">
    <property type="protein sequence ID" value="TFD93347.1"/>
    <property type="molecule type" value="Genomic_DNA"/>
</dbReference>
<evidence type="ECO:0000313" key="4">
    <source>
        <dbReference type="Proteomes" id="UP000298468"/>
    </source>
</evidence>
<sequence length="178" mass="17824">MTESTRRALATGLTVVAVLAVLTACSAGSPGADDSSPPTSSASAAPTPTTPPTPTATFDPDAAPDFAEEVFPLTGTGQYMVYNNGQLTVAEDSNTGVTTEADPGSYELRLACRGGADSSITITAVSAGTGPAVLTAPCDERTQTAPYSLEDTEVTLTATGSGDDPVVWAAVLAILPTP</sequence>
<name>A0A4R9BYI2_9MICO</name>
<feature type="chain" id="PRO_5038895561" description="Lipoprotein" evidence="2">
    <location>
        <begin position="33"/>
        <end position="178"/>
    </location>
</feature>
<keyword evidence="2" id="KW-0732">Signal</keyword>
<feature type="compositionally biased region" description="Low complexity" evidence="1">
    <location>
        <begin position="28"/>
        <end position="47"/>
    </location>
</feature>
<keyword evidence="4" id="KW-1185">Reference proteome</keyword>
<proteinExistence type="predicted"/>
<evidence type="ECO:0008006" key="5">
    <source>
        <dbReference type="Google" id="ProtNLM"/>
    </source>
</evidence>
<accession>A0A4R9BYI2</accession>
<dbReference type="Proteomes" id="UP000298468">
    <property type="component" value="Unassembled WGS sequence"/>
</dbReference>
<dbReference type="OrthoDB" id="5122957at2"/>
<evidence type="ECO:0000313" key="3">
    <source>
        <dbReference type="EMBL" id="TFD93347.1"/>
    </source>
</evidence>
<protein>
    <recommendedName>
        <fullName evidence="5">Lipoprotein</fullName>
    </recommendedName>
</protein>
<reference evidence="3 4" key="1">
    <citation type="submission" date="2019-03" db="EMBL/GenBank/DDBJ databases">
        <title>Genomics of glacier-inhabiting Cryobacterium strains.</title>
        <authorList>
            <person name="Liu Q."/>
            <person name="Xin Y.-H."/>
        </authorList>
    </citation>
    <scope>NUCLEOTIDE SEQUENCE [LARGE SCALE GENOMIC DNA]</scope>
    <source>
        <strain evidence="3 4">Sr59</strain>
    </source>
</reference>
<comment type="caution">
    <text evidence="3">The sequence shown here is derived from an EMBL/GenBank/DDBJ whole genome shotgun (WGS) entry which is preliminary data.</text>
</comment>
<dbReference type="AlphaFoldDB" id="A0A4R9BYI2"/>
<dbReference type="PROSITE" id="PS51257">
    <property type="entry name" value="PROKAR_LIPOPROTEIN"/>
    <property type="match status" value="1"/>
</dbReference>
<dbReference type="RefSeq" id="WP_134639687.1">
    <property type="nucleotide sequence ID" value="NZ_SOHM01000008.1"/>
</dbReference>
<gene>
    <name evidence="3" type="ORF">E3T61_04415</name>
</gene>
<feature type="region of interest" description="Disordered" evidence="1">
    <location>
        <begin position="28"/>
        <end position="62"/>
    </location>
</feature>